<feature type="compositionally biased region" description="Basic and acidic residues" evidence="1">
    <location>
        <begin position="139"/>
        <end position="153"/>
    </location>
</feature>
<reference evidence="2 3" key="1">
    <citation type="submission" date="2018-06" db="EMBL/GenBank/DDBJ databases">
        <authorList>
            <consortium name="Pathogen Informatics"/>
            <person name="Doyle S."/>
        </authorList>
    </citation>
    <scope>NUCLEOTIDE SEQUENCE [LARGE SCALE GENOMIC DNA]</scope>
    <source>
        <strain evidence="2 3">NCTC11645</strain>
    </source>
</reference>
<proteinExistence type="predicted"/>
<organism evidence="2 3">
    <name type="scientific">Grimontia hollisae</name>
    <name type="common">Vibrio hollisae</name>
    <dbReference type="NCBI Taxonomy" id="673"/>
    <lineage>
        <taxon>Bacteria</taxon>
        <taxon>Pseudomonadati</taxon>
        <taxon>Pseudomonadota</taxon>
        <taxon>Gammaproteobacteria</taxon>
        <taxon>Vibrionales</taxon>
        <taxon>Vibrionaceae</taxon>
        <taxon>Grimontia</taxon>
    </lineage>
</organism>
<gene>
    <name evidence="2" type="ORF">NCTC11645_03449</name>
</gene>
<feature type="compositionally biased region" description="Polar residues" evidence="1">
    <location>
        <begin position="178"/>
        <end position="189"/>
    </location>
</feature>
<evidence type="ECO:0000256" key="1">
    <source>
        <dbReference type="SAM" id="MobiDB-lite"/>
    </source>
</evidence>
<feature type="compositionally biased region" description="Basic and acidic residues" evidence="1">
    <location>
        <begin position="64"/>
        <end position="77"/>
    </location>
</feature>
<evidence type="ECO:0000313" key="3">
    <source>
        <dbReference type="Proteomes" id="UP000254512"/>
    </source>
</evidence>
<dbReference type="EMBL" id="UGHD01000003">
    <property type="protein sequence ID" value="STO98464.1"/>
    <property type="molecule type" value="Genomic_DNA"/>
</dbReference>
<protein>
    <submittedName>
        <fullName evidence="2">Uncharacterized protein</fullName>
    </submittedName>
</protein>
<feature type="region of interest" description="Disordered" evidence="1">
    <location>
        <begin position="57"/>
        <end position="197"/>
    </location>
</feature>
<dbReference type="RefSeq" id="WP_115660289.1">
    <property type="nucleotide sequence ID" value="NZ_CP046811.1"/>
</dbReference>
<sequence>MSRGLTQFLRRNVTGEQSLKPVVRSYYSHMAETAYSPADHNNSDTVTDWLRPEPSITVSKRQQSHAEHVNKATRDNQAHMPGSQPDFNREVAFPKSSDTISETPKNHEKQDEQDSVEPERITSKARPESLQPDEGNSDFPERRHHTDFPRTETRVPSTTLANKQKKTLAELRDLEPESQGNEPSKQAKTQPDKRRDFTRQVAASILGNDATTSRESLLIAEPVTESVTDPVEVSVTINHVSIVSAAKAPEKKVLSWKPPVSLTDYLRERREGN</sequence>
<accession>A0A377J855</accession>
<name>A0A377J855_GRIHO</name>
<dbReference type="AlphaFoldDB" id="A0A377J855"/>
<dbReference type="Proteomes" id="UP000254512">
    <property type="component" value="Unassembled WGS sequence"/>
</dbReference>
<evidence type="ECO:0000313" key="2">
    <source>
        <dbReference type="EMBL" id="STO98464.1"/>
    </source>
</evidence>
<dbReference type="STRING" id="673.AL542_03340"/>
<feature type="compositionally biased region" description="Basic and acidic residues" evidence="1">
    <location>
        <begin position="104"/>
        <end position="127"/>
    </location>
</feature>